<dbReference type="Pfam" id="PF02798">
    <property type="entry name" value="GST_N"/>
    <property type="match status" value="1"/>
</dbReference>
<dbReference type="InterPro" id="IPR004045">
    <property type="entry name" value="Glutathione_S-Trfase_N"/>
</dbReference>
<evidence type="ECO:0000256" key="3">
    <source>
        <dbReference type="RuleBase" id="RU369102"/>
    </source>
</evidence>
<evidence type="ECO:0000313" key="7">
    <source>
        <dbReference type="Proteomes" id="UP001154282"/>
    </source>
</evidence>
<dbReference type="EC" id="2.5.1.18" evidence="3"/>
<dbReference type="Pfam" id="PF13410">
    <property type="entry name" value="GST_C_2"/>
    <property type="match status" value="1"/>
</dbReference>
<dbReference type="SFLD" id="SFLDS00019">
    <property type="entry name" value="Glutathione_Transferase_(cytos"/>
    <property type="match status" value="1"/>
</dbReference>
<dbReference type="PROSITE" id="PS50404">
    <property type="entry name" value="GST_NTER"/>
    <property type="match status" value="1"/>
</dbReference>
<dbReference type="CDD" id="cd03185">
    <property type="entry name" value="GST_C_Tau"/>
    <property type="match status" value="1"/>
</dbReference>
<dbReference type="PANTHER" id="PTHR11260">
    <property type="entry name" value="GLUTATHIONE S-TRANSFERASE, GST, SUPERFAMILY, GST DOMAIN CONTAINING"/>
    <property type="match status" value="1"/>
</dbReference>
<evidence type="ECO:0000256" key="2">
    <source>
        <dbReference type="ARBA" id="ARBA00047960"/>
    </source>
</evidence>
<dbReference type="InterPro" id="IPR040079">
    <property type="entry name" value="Glutathione_S-Trfase"/>
</dbReference>
<dbReference type="CDD" id="cd03058">
    <property type="entry name" value="GST_N_Tau"/>
    <property type="match status" value="1"/>
</dbReference>
<comment type="function">
    <text evidence="3">Is involved in the conjugation of reduced glutathione to a wide number of exogenous and endogenous hydrophobic electrophiles.</text>
</comment>
<evidence type="ECO:0000259" key="5">
    <source>
        <dbReference type="PROSITE" id="PS50405"/>
    </source>
</evidence>
<keyword evidence="7" id="KW-1185">Reference proteome</keyword>
<dbReference type="InterPro" id="IPR036249">
    <property type="entry name" value="Thioredoxin-like_sf"/>
</dbReference>
<dbReference type="InterPro" id="IPR010987">
    <property type="entry name" value="Glutathione-S-Trfase_C-like"/>
</dbReference>
<dbReference type="Gene3D" id="1.20.1050.10">
    <property type="match status" value="1"/>
</dbReference>
<dbReference type="InterPro" id="IPR045074">
    <property type="entry name" value="GST_C_Tau"/>
</dbReference>
<dbReference type="SFLD" id="SFLDG00358">
    <property type="entry name" value="Main_(cytGST)"/>
    <property type="match status" value="1"/>
</dbReference>
<keyword evidence="3" id="KW-0963">Cytoplasm</keyword>
<dbReference type="PROSITE" id="PS50405">
    <property type="entry name" value="GST_CTER"/>
    <property type="match status" value="1"/>
</dbReference>
<dbReference type="PANTHER" id="PTHR11260:SF781">
    <property type="entry name" value="GLUTATHIONE S-TRANSFERASE U19"/>
    <property type="match status" value="1"/>
</dbReference>
<dbReference type="GO" id="GO:0006749">
    <property type="term" value="P:glutathione metabolic process"/>
    <property type="evidence" value="ECO:0007669"/>
    <property type="project" value="InterPro"/>
</dbReference>
<organism evidence="6 7">
    <name type="scientific">Linum tenue</name>
    <dbReference type="NCBI Taxonomy" id="586396"/>
    <lineage>
        <taxon>Eukaryota</taxon>
        <taxon>Viridiplantae</taxon>
        <taxon>Streptophyta</taxon>
        <taxon>Embryophyta</taxon>
        <taxon>Tracheophyta</taxon>
        <taxon>Spermatophyta</taxon>
        <taxon>Magnoliopsida</taxon>
        <taxon>eudicotyledons</taxon>
        <taxon>Gunneridae</taxon>
        <taxon>Pentapetalae</taxon>
        <taxon>rosids</taxon>
        <taxon>fabids</taxon>
        <taxon>Malpighiales</taxon>
        <taxon>Linaceae</taxon>
        <taxon>Linum</taxon>
    </lineage>
</organism>
<gene>
    <name evidence="6" type="ORF">LITE_LOCUS14374</name>
</gene>
<protein>
    <recommendedName>
        <fullName evidence="3">Glutathione S-transferase</fullName>
        <ecNumber evidence="3">2.5.1.18</ecNumber>
    </recommendedName>
</protein>
<accession>A0AAV0JHK1</accession>
<comment type="caution">
    <text evidence="6">The sequence shown here is derived from an EMBL/GenBank/DDBJ whole genome shotgun (WGS) entry which is preliminary data.</text>
</comment>
<dbReference type="SUPFAM" id="SSF47616">
    <property type="entry name" value="GST C-terminal domain-like"/>
    <property type="match status" value="1"/>
</dbReference>
<dbReference type="FunFam" id="1.20.1050.10:FF:000018">
    <property type="entry name" value="Glutathione S-transferase U20"/>
    <property type="match status" value="1"/>
</dbReference>
<feature type="domain" description="GST N-terminal" evidence="4">
    <location>
        <begin position="5"/>
        <end position="85"/>
    </location>
</feature>
<keyword evidence="1 3" id="KW-0808">Transferase</keyword>
<dbReference type="SFLD" id="SFLDG01152">
    <property type="entry name" value="Main.3:_Omega-_and_Tau-like"/>
    <property type="match status" value="1"/>
</dbReference>
<dbReference type="InterPro" id="IPR045073">
    <property type="entry name" value="Omega/Tau-like"/>
</dbReference>
<dbReference type="GO" id="GO:0005829">
    <property type="term" value="C:cytosol"/>
    <property type="evidence" value="ECO:0007669"/>
    <property type="project" value="UniProtKB-SubCell"/>
</dbReference>
<proteinExistence type="inferred from homology"/>
<name>A0AAV0JHK1_9ROSI</name>
<evidence type="ECO:0000259" key="4">
    <source>
        <dbReference type="PROSITE" id="PS50404"/>
    </source>
</evidence>
<dbReference type="EMBL" id="CAMGYJ010000005">
    <property type="protein sequence ID" value="CAI0409407.1"/>
    <property type="molecule type" value="Genomic_DNA"/>
</dbReference>
<dbReference type="GO" id="GO:0004364">
    <property type="term" value="F:glutathione transferase activity"/>
    <property type="evidence" value="ECO:0007669"/>
    <property type="project" value="UniProtKB-UniRule"/>
</dbReference>
<dbReference type="FunFam" id="3.40.30.10:FF:000014">
    <property type="entry name" value="Tau class glutathione S-transferase"/>
    <property type="match status" value="1"/>
</dbReference>
<evidence type="ECO:0000256" key="1">
    <source>
        <dbReference type="ARBA" id="ARBA00022679"/>
    </source>
</evidence>
<sequence length="225" mass="25882">MGKSEEVVLLNYWPSPYGMRAMIALAEKGVQYEYVSVDVVNNKTELLLQMNPVHKKVPVLIHNGSPVCESLVIVQYIDELWAADGKPVFLPSDPYQRAQARFWAHYIDEQIFEFGRKIWIKTGEEVENGKKELVDSLKLMESQLGDKPYFGGEELGYVDIALVPYYSWFYTYEQFGNISIEAECPKLVEWAKRCMKKESVSKALPDPVKVHDFVVMLRKKFGVDS</sequence>
<dbReference type="Gene3D" id="3.40.30.10">
    <property type="entry name" value="Glutaredoxin"/>
    <property type="match status" value="1"/>
</dbReference>
<reference evidence="6" key="1">
    <citation type="submission" date="2022-08" db="EMBL/GenBank/DDBJ databases">
        <authorList>
            <person name="Gutierrez-Valencia J."/>
        </authorList>
    </citation>
    <scope>NUCLEOTIDE SEQUENCE</scope>
</reference>
<dbReference type="InterPro" id="IPR036282">
    <property type="entry name" value="Glutathione-S-Trfase_C_sf"/>
</dbReference>
<comment type="subcellular location">
    <subcellularLocation>
        <location evidence="3">Cytoplasm</location>
        <location evidence="3">Cytosol</location>
    </subcellularLocation>
</comment>
<evidence type="ECO:0000313" key="6">
    <source>
        <dbReference type="EMBL" id="CAI0409407.1"/>
    </source>
</evidence>
<dbReference type="Proteomes" id="UP001154282">
    <property type="component" value="Unassembled WGS sequence"/>
</dbReference>
<comment type="similarity">
    <text evidence="3">Belongs to the GST superfamily.</text>
</comment>
<dbReference type="AlphaFoldDB" id="A0AAV0JHK1"/>
<feature type="domain" description="GST C-terminal" evidence="5">
    <location>
        <begin position="93"/>
        <end position="223"/>
    </location>
</feature>
<comment type="catalytic activity">
    <reaction evidence="2 3">
        <text>RX + glutathione = an S-substituted glutathione + a halide anion + H(+)</text>
        <dbReference type="Rhea" id="RHEA:16437"/>
        <dbReference type="ChEBI" id="CHEBI:15378"/>
        <dbReference type="ChEBI" id="CHEBI:16042"/>
        <dbReference type="ChEBI" id="CHEBI:17792"/>
        <dbReference type="ChEBI" id="CHEBI:57925"/>
        <dbReference type="ChEBI" id="CHEBI:90779"/>
        <dbReference type="EC" id="2.5.1.18"/>
    </reaction>
</comment>
<dbReference type="SUPFAM" id="SSF52833">
    <property type="entry name" value="Thioredoxin-like"/>
    <property type="match status" value="1"/>
</dbReference>